<dbReference type="AlphaFoldDB" id="A0A0A9HHX4"/>
<reference evidence="1" key="2">
    <citation type="journal article" date="2015" name="Data Brief">
        <title>Shoot transcriptome of the giant reed, Arundo donax.</title>
        <authorList>
            <person name="Barrero R.A."/>
            <person name="Guerrero F.D."/>
            <person name="Moolhuijzen P."/>
            <person name="Goolsby J.A."/>
            <person name="Tidwell J."/>
            <person name="Bellgard S.E."/>
            <person name="Bellgard M.I."/>
        </authorList>
    </citation>
    <scope>NUCLEOTIDE SEQUENCE</scope>
    <source>
        <tissue evidence="1">Shoot tissue taken approximately 20 cm above the soil surface</tissue>
    </source>
</reference>
<reference evidence="1" key="1">
    <citation type="submission" date="2014-09" db="EMBL/GenBank/DDBJ databases">
        <authorList>
            <person name="Magalhaes I.L.F."/>
            <person name="Oliveira U."/>
            <person name="Santos F.R."/>
            <person name="Vidigal T.H.D.A."/>
            <person name="Brescovit A.D."/>
            <person name="Santos A.J."/>
        </authorList>
    </citation>
    <scope>NUCLEOTIDE SEQUENCE</scope>
    <source>
        <tissue evidence="1">Shoot tissue taken approximately 20 cm above the soil surface</tissue>
    </source>
</reference>
<proteinExistence type="predicted"/>
<name>A0A0A9HHX4_ARUDO</name>
<evidence type="ECO:0000313" key="1">
    <source>
        <dbReference type="EMBL" id="JAE36357.1"/>
    </source>
</evidence>
<accession>A0A0A9HHX4</accession>
<protein>
    <submittedName>
        <fullName evidence="1">Uncharacterized protein</fullName>
    </submittedName>
</protein>
<sequence length="30" mass="3315">MRSAPLLYPSLDSFLEISSPSFAQAAYTNH</sequence>
<organism evidence="1">
    <name type="scientific">Arundo donax</name>
    <name type="common">Giant reed</name>
    <name type="synonym">Donax arundinaceus</name>
    <dbReference type="NCBI Taxonomy" id="35708"/>
    <lineage>
        <taxon>Eukaryota</taxon>
        <taxon>Viridiplantae</taxon>
        <taxon>Streptophyta</taxon>
        <taxon>Embryophyta</taxon>
        <taxon>Tracheophyta</taxon>
        <taxon>Spermatophyta</taxon>
        <taxon>Magnoliopsida</taxon>
        <taxon>Liliopsida</taxon>
        <taxon>Poales</taxon>
        <taxon>Poaceae</taxon>
        <taxon>PACMAD clade</taxon>
        <taxon>Arundinoideae</taxon>
        <taxon>Arundineae</taxon>
        <taxon>Arundo</taxon>
    </lineage>
</organism>
<dbReference type="EMBL" id="GBRH01161539">
    <property type="protein sequence ID" value="JAE36357.1"/>
    <property type="molecule type" value="Transcribed_RNA"/>
</dbReference>